<dbReference type="EMBL" id="LSYV01000398">
    <property type="protein sequence ID" value="KXZ41546.1"/>
    <property type="molecule type" value="Genomic_DNA"/>
</dbReference>
<name>A0A150FVC5_GONPE</name>
<dbReference type="OrthoDB" id="537761at2759"/>
<accession>A0A150FVC5</accession>
<comment type="caution">
    <text evidence="2">The sequence shown here is derived from an EMBL/GenBank/DDBJ whole genome shotgun (WGS) entry which is preliminary data.</text>
</comment>
<dbReference type="AlphaFoldDB" id="A0A150FVC5"/>
<feature type="region of interest" description="Disordered" evidence="1">
    <location>
        <begin position="457"/>
        <end position="488"/>
    </location>
</feature>
<evidence type="ECO:0000313" key="2">
    <source>
        <dbReference type="EMBL" id="KXZ41546.1"/>
    </source>
</evidence>
<dbReference type="SUPFAM" id="SSF54427">
    <property type="entry name" value="NTF2-like"/>
    <property type="match status" value="1"/>
</dbReference>
<gene>
    <name evidence="2" type="ORF">GPECTOR_401g233</name>
</gene>
<protein>
    <submittedName>
        <fullName evidence="2">Uncharacterized protein</fullName>
    </submittedName>
</protein>
<keyword evidence="3" id="KW-1185">Reference proteome</keyword>
<feature type="compositionally biased region" description="Polar residues" evidence="1">
    <location>
        <begin position="1"/>
        <end position="10"/>
    </location>
</feature>
<feature type="compositionally biased region" description="Low complexity" evidence="1">
    <location>
        <begin position="24"/>
        <end position="44"/>
    </location>
</feature>
<proteinExistence type="predicted"/>
<evidence type="ECO:0000313" key="3">
    <source>
        <dbReference type="Proteomes" id="UP000075714"/>
    </source>
</evidence>
<reference evidence="3" key="1">
    <citation type="journal article" date="2016" name="Nat. Commun.">
        <title>The Gonium pectorale genome demonstrates co-option of cell cycle regulation during the evolution of multicellularity.</title>
        <authorList>
            <person name="Hanschen E.R."/>
            <person name="Marriage T.N."/>
            <person name="Ferris P.J."/>
            <person name="Hamaji T."/>
            <person name="Toyoda A."/>
            <person name="Fujiyama A."/>
            <person name="Neme R."/>
            <person name="Noguchi H."/>
            <person name="Minakuchi Y."/>
            <person name="Suzuki M."/>
            <person name="Kawai-Toyooka H."/>
            <person name="Smith D.R."/>
            <person name="Sparks H."/>
            <person name="Anderson J."/>
            <person name="Bakaric R."/>
            <person name="Luria V."/>
            <person name="Karger A."/>
            <person name="Kirschner M.W."/>
            <person name="Durand P.M."/>
            <person name="Michod R.E."/>
            <person name="Nozaki H."/>
            <person name="Olson B.J."/>
        </authorList>
    </citation>
    <scope>NUCLEOTIDE SEQUENCE [LARGE SCALE GENOMIC DNA]</scope>
    <source>
        <strain evidence="3">NIES-2863</strain>
    </source>
</reference>
<dbReference type="InterPro" id="IPR032710">
    <property type="entry name" value="NTF2-like_dom_sf"/>
</dbReference>
<feature type="compositionally biased region" description="Polar residues" evidence="1">
    <location>
        <begin position="49"/>
        <end position="59"/>
    </location>
</feature>
<feature type="region of interest" description="Disordered" evidence="1">
    <location>
        <begin position="356"/>
        <end position="406"/>
    </location>
</feature>
<evidence type="ECO:0000256" key="1">
    <source>
        <dbReference type="SAM" id="MobiDB-lite"/>
    </source>
</evidence>
<dbReference type="STRING" id="33097.A0A150FVC5"/>
<sequence>MLPTHGSSHGSPRKQPHPPPQPHPFGAADDASNSGSSDSNNEGSMAAGCSSQQQQQPTTLAERLEVVTRRFLHDVCFGTSCDTGQPLEHEDMKRAASMYLAPGVVIHTDGALCCASGAPARLEGEEALFAHLERERASHRPVGLDTLLVAVADDQDTAFALSVFRVESCGPWMGREPTGRESEGVRIDELRFDPEAKVLEAWCSRQMFQEEREALLRDPATHHAAAFDRSALRQCVEEHENGSHGPLAPHKMMRVAAMWAESWNVATASGSLNPDLLDLIAEPGFTLHDLYGLTGDDPQHPDHPFTAIRSRDDAKAVLQQLTDTYDVDEQLVRVAARKGTNAVFMHWRAGMVRRGPQSVAERQAAAADPYALGPGPTHRTSAPGGSAPSPASASASGDAPSPGSRFTAEGTDLLLFSPTGKLTAIYQFRRPLGSDRRGVLTAAAEAAAAGGITALAPAPGDTGVEGSQKRAGGPDLAPGGVPLDVAMA</sequence>
<feature type="region of interest" description="Disordered" evidence="1">
    <location>
        <begin position="1"/>
        <end position="59"/>
    </location>
</feature>
<organism evidence="2 3">
    <name type="scientific">Gonium pectorale</name>
    <name type="common">Green alga</name>
    <dbReference type="NCBI Taxonomy" id="33097"/>
    <lineage>
        <taxon>Eukaryota</taxon>
        <taxon>Viridiplantae</taxon>
        <taxon>Chlorophyta</taxon>
        <taxon>core chlorophytes</taxon>
        <taxon>Chlorophyceae</taxon>
        <taxon>CS clade</taxon>
        <taxon>Chlamydomonadales</taxon>
        <taxon>Volvocaceae</taxon>
        <taxon>Gonium</taxon>
    </lineage>
</organism>
<dbReference type="Proteomes" id="UP000075714">
    <property type="component" value="Unassembled WGS sequence"/>
</dbReference>
<feature type="compositionally biased region" description="Low complexity" evidence="1">
    <location>
        <begin position="381"/>
        <end position="404"/>
    </location>
</feature>